<dbReference type="EMBL" id="AHNR02000082">
    <property type="protein sequence ID" value="EKR52491.1"/>
    <property type="molecule type" value="Genomic_DNA"/>
</dbReference>
<proteinExistence type="predicted"/>
<evidence type="ECO:0000313" key="1">
    <source>
        <dbReference type="EMBL" id="EKR52491.1"/>
    </source>
</evidence>
<accession>A0A0E2CXR0</accession>
<dbReference type="AlphaFoldDB" id="A0A0E2CXR0"/>
<protein>
    <submittedName>
        <fullName evidence="1">Uncharacterized protein</fullName>
    </submittedName>
</protein>
<dbReference type="Proteomes" id="UP000001340">
    <property type="component" value="Unassembled WGS sequence"/>
</dbReference>
<reference evidence="1 2" key="1">
    <citation type="submission" date="2012-10" db="EMBL/GenBank/DDBJ databases">
        <authorList>
            <person name="Harkins D.M."/>
            <person name="Durkin A.S."/>
            <person name="Brinkac L.M."/>
            <person name="Haft D.H."/>
            <person name="Selengut J.D."/>
            <person name="Sanka R."/>
            <person name="DePew J."/>
            <person name="Purushe J."/>
            <person name="Chanthongthip A."/>
            <person name="Lattana O."/>
            <person name="Phetsouvanh R."/>
            <person name="Newton P.N."/>
            <person name="Vinetz J.M."/>
            <person name="Sutton G.G."/>
            <person name="Nierman W.C."/>
            <person name="Fouts D.E."/>
        </authorList>
    </citation>
    <scope>NUCLEOTIDE SEQUENCE [LARGE SCALE GENOMIC DNA]</scope>
    <source>
        <strain evidence="1 2">UI 12758</strain>
    </source>
</reference>
<sequence>MIEYSFELKYSVKKIRTYGSTLKIKSDFNRELVHFVYWILEKNFYFRFHKSFLMQ</sequence>
<evidence type="ECO:0000313" key="2">
    <source>
        <dbReference type="Proteomes" id="UP000001340"/>
    </source>
</evidence>
<name>A0A0E2CXR0_LEPIR</name>
<comment type="caution">
    <text evidence="1">The sequence shown here is derived from an EMBL/GenBank/DDBJ whole genome shotgun (WGS) entry which is preliminary data.</text>
</comment>
<organism evidence="1 2">
    <name type="scientific">Leptospira interrogans str. UI 12758</name>
    <dbReference type="NCBI Taxonomy" id="1049938"/>
    <lineage>
        <taxon>Bacteria</taxon>
        <taxon>Pseudomonadati</taxon>
        <taxon>Spirochaetota</taxon>
        <taxon>Spirochaetia</taxon>
        <taxon>Leptospirales</taxon>
        <taxon>Leptospiraceae</taxon>
        <taxon>Leptospira</taxon>
    </lineage>
</organism>
<gene>
    <name evidence="1" type="ORF">LEP1GSC105_1262</name>
</gene>